<evidence type="ECO:0000256" key="4">
    <source>
        <dbReference type="ARBA" id="ARBA00023052"/>
    </source>
</evidence>
<feature type="region of interest" description="Disordered" evidence="5">
    <location>
        <begin position="1"/>
        <end position="40"/>
    </location>
</feature>
<dbReference type="InterPro" id="IPR020845">
    <property type="entry name" value="AMP-binding_CS"/>
</dbReference>
<name>A0A3A8NLV1_9BACT</name>
<comment type="similarity">
    <text evidence="1">Belongs to the TPP enzyme family.</text>
</comment>
<dbReference type="Proteomes" id="UP000273405">
    <property type="component" value="Unassembled WGS sequence"/>
</dbReference>
<dbReference type="InterPro" id="IPR009081">
    <property type="entry name" value="PP-bd_ACP"/>
</dbReference>
<dbReference type="InterPro" id="IPR006162">
    <property type="entry name" value="Ppantetheine_attach_site"/>
</dbReference>
<dbReference type="Pfam" id="PF02776">
    <property type="entry name" value="TPP_enzyme_N"/>
    <property type="match status" value="2"/>
</dbReference>
<dbReference type="InterPro" id="IPR025110">
    <property type="entry name" value="AMP-bd_C"/>
</dbReference>
<dbReference type="Gene3D" id="3.40.50.12780">
    <property type="entry name" value="N-terminal domain of ligase-like"/>
    <property type="match status" value="1"/>
</dbReference>
<dbReference type="PROSITE" id="PS00012">
    <property type="entry name" value="PHOSPHOPANTETHEINE"/>
    <property type="match status" value="1"/>
</dbReference>
<evidence type="ECO:0000256" key="2">
    <source>
        <dbReference type="ARBA" id="ARBA00022450"/>
    </source>
</evidence>
<dbReference type="Pfam" id="PF00550">
    <property type="entry name" value="PP-binding"/>
    <property type="match status" value="1"/>
</dbReference>
<dbReference type="PANTHER" id="PTHR43767:SF1">
    <property type="entry name" value="NONRIBOSOMAL PEPTIDE SYNTHASE PES1 (EUROFUNG)-RELATED"/>
    <property type="match status" value="1"/>
</dbReference>
<dbReference type="CDD" id="cd07035">
    <property type="entry name" value="TPP_PYR_POX_like"/>
    <property type="match status" value="2"/>
</dbReference>
<dbReference type="InterPro" id="IPR050237">
    <property type="entry name" value="ATP-dep_AMP-bd_enzyme"/>
</dbReference>
<dbReference type="PROSITE" id="PS00187">
    <property type="entry name" value="TPP_ENZYMES"/>
    <property type="match status" value="1"/>
</dbReference>
<dbReference type="InterPro" id="IPR000873">
    <property type="entry name" value="AMP-dep_synth/lig_dom"/>
</dbReference>
<dbReference type="Gene3D" id="3.40.50.1220">
    <property type="entry name" value="TPP-binding domain"/>
    <property type="match status" value="1"/>
</dbReference>
<dbReference type="Pfam" id="PF13193">
    <property type="entry name" value="AMP-binding_C"/>
    <property type="match status" value="1"/>
</dbReference>
<organism evidence="7 8">
    <name type="scientific">Corallococcus sicarius</name>
    <dbReference type="NCBI Taxonomy" id="2316726"/>
    <lineage>
        <taxon>Bacteria</taxon>
        <taxon>Pseudomonadati</taxon>
        <taxon>Myxococcota</taxon>
        <taxon>Myxococcia</taxon>
        <taxon>Myxococcales</taxon>
        <taxon>Cystobacterineae</taxon>
        <taxon>Myxococcaceae</taxon>
        <taxon>Corallococcus</taxon>
    </lineage>
</organism>
<keyword evidence="2" id="KW-0596">Phosphopantetheine</keyword>
<feature type="domain" description="Carrier" evidence="6">
    <location>
        <begin position="1499"/>
        <end position="1576"/>
    </location>
</feature>
<dbReference type="Pfam" id="PF00205">
    <property type="entry name" value="TPP_enzyme_M"/>
    <property type="match status" value="1"/>
</dbReference>
<dbReference type="SUPFAM" id="SSF47336">
    <property type="entry name" value="ACP-like"/>
    <property type="match status" value="1"/>
</dbReference>
<dbReference type="InterPro" id="IPR000399">
    <property type="entry name" value="TPP-bd_CS"/>
</dbReference>
<dbReference type="InterPro" id="IPR012000">
    <property type="entry name" value="Thiamin_PyroP_enz_cen_dom"/>
</dbReference>
<dbReference type="CDD" id="cd00568">
    <property type="entry name" value="TPP_enzymes"/>
    <property type="match status" value="1"/>
</dbReference>
<dbReference type="Gene3D" id="3.30.559.10">
    <property type="entry name" value="Chloramphenicol acetyltransferase-like domain"/>
    <property type="match status" value="1"/>
</dbReference>
<dbReference type="InterPro" id="IPR029061">
    <property type="entry name" value="THDP-binding"/>
</dbReference>
<dbReference type="InterPro" id="IPR011766">
    <property type="entry name" value="TPP_enzyme_TPP-bd"/>
</dbReference>
<dbReference type="Gene3D" id="3.40.50.970">
    <property type="match status" value="4"/>
</dbReference>
<dbReference type="SUPFAM" id="SSF56801">
    <property type="entry name" value="Acetyl-CoA synthetase-like"/>
    <property type="match status" value="1"/>
</dbReference>
<keyword evidence="8" id="KW-1185">Reference proteome</keyword>
<reference evidence="8" key="1">
    <citation type="submission" date="2018-09" db="EMBL/GenBank/DDBJ databases">
        <authorList>
            <person name="Livingstone P.G."/>
            <person name="Whitworth D.E."/>
        </authorList>
    </citation>
    <scope>NUCLEOTIDE SEQUENCE [LARGE SCALE GENOMIC DNA]</scope>
    <source>
        <strain evidence="8">CA040B</strain>
    </source>
</reference>
<evidence type="ECO:0000259" key="6">
    <source>
        <dbReference type="PROSITE" id="PS50075"/>
    </source>
</evidence>
<dbReference type="GO" id="GO:0031177">
    <property type="term" value="F:phosphopantetheine binding"/>
    <property type="evidence" value="ECO:0007669"/>
    <property type="project" value="InterPro"/>
</dbReference>
<dbReference type="InterPro" id="IPR036736">
    <property type="entry name" value="ACP-like_sf"/>
</dbReference>
<accession>A0A3A8NLV1</accession>
<evidence type="ECO:0000256" key="1">
    <source>
        <dbReference type="ARBA" id="ARBA00007812"/>
    </source>
</evidence>
<dbReference type="PROSITE" id="PS50075">
    <property type="entry name" value="CARRIER"/>
    <property type="match status" value="1"/>
</dbReference>
<gene>
    <name evidence="7" type="ORF">D7X12_10855</name>
</gene>
<feature type="compositionally biased region" description="Gly residues" evidence="5">
    <location>
        <begin position="1"/>
        <end position="10"/>
    </location>
</feature>
<evidence type="ECO:0000313" key="8">
    <source>
        <dbReference type="Proteomes" id="UP000273405"/>
    </source>
</evidence>
<dbReference type="Gene3D" id="1.10.1200.10">
    <property type="entry name" value="ACP-like"/>
    <property type="match status" value="1"/>
</dbReference>
<dbReference type="SMART" id="SM00823">
    <property type="entry name" value="PKS_PP"/>
    <property type="match status" value="1"/>
</dbReference>
<dbReference type="InterPro" id="IPR045851">
    <property type="entry name" value="AMP-bd_C_sf"/>
</dbReference>
<dbReference type="EMBL" id="RAWG01000051">
    <property type="protein sequence ID" value="RKH44340.1"/>
    <property type="molecule type" value="Genomic_DNA"/>
</dbReference>
<evidence type="ECO:0000256" key="3">
    <source>
        <dbReference type="ARBA" id="ARBA00022553"/>
    </source>
</evidence>
<dbReference type="SUPFAM" id="SSF52467">
    <property type="entry name" value="DHS-like NAD/FAD-binding domain"/>
    <property type="match status" value="1"/>
</dbReference>
<dbReference type="Pfam" id="PF00501">
    <property type="entry name" value="AMP-binding"/>
    <property type="match status" value="1"/>
</dbReference>
<dbReference type="GO" id="GO:0000287">
    <property type="term" value="F:magnesium ion binding"/>
    <property type="evidence" value="ECO:0007669"/>
    <property type="project" value="InterPro"/>
</dbReference>
<comment type="caution">
    <text evidence="7">The sequence shown here is derived from an EMBL/GenBank/DDBJ whole genome shotgun (WGS) entry which is preliminary data.</text>
</comment>
<dbReference type="InterPro" id="IPR012001">
    <property type="entry name" value="Thiamin_PyroP_enz_TPP-bd_dom"/>
</dbReference>
<dbReference type="Gene3D" id="3.30.559.30">
    <property type="entry name" value="Nonribosomal peptide synthetase, condensation domain"/>
    <property type="match status" value="1"/>
</dbReference>
<dbReference type="PROSITE" id="PS00455">
    <property type="entry name" value="AMP_BINDING"/>
    <property type="match status" value="1"/>
</dbReference>
<dbReference type="InterPro" id="IPR023213">
    <property type="entry name" value="CAT-like_dom_sf"/>
</dbReference>
<dbReference type="GO" id="GO:0019752">
    <property type="term" value="P:carboxylic acid metabolic process"/>
    <property type="evidence" value="ECO:0007669"/>
    <property type="project" value="UniProtKB-ARBA"/>
</dbReference>
<evidence type="ECO:0000313" key="7">
    <source>
        <dbReference type="EMBL" id="RKH44340.1"/>
    </source>
</evidence>
<dbReference type="PANTHER" id="PTHR43767">
    <property type="entry name" value="LONG-CHAIN-FATTY-ACID--COA LIGASE"/>
    <property type="match status" value="1"/>
</dbReference>
<keyword evidence="3" id="KW-0597">Phosphoprotein</keyword>
<proteinExistence type="inferred from homology"/>
<dbReference type="InterPro" id="IPR020806">
    <property type="entry name" value="PKS_PP-bd"/>
</dbReference>
<dbReference type="InterPro" id="IPR029035">
    <property type="entry name" value="DHS-like_NAD/FAD-binding_dom"/>
</dbReference>
<sequence>MLSPGTGRGGLSESSGGSCCKRSPEGPRGMAPGLAGSATDVRRSMRMQSELLEQPRPDETYDTSQLLGLALRAAGVPRCFGIPGVQNLRLYEMFGRGVVEPVLIANEASAAYLAAGQYQGSGQPGCINVIGGPGITHALPGIEFAFRTRTPLFILTTGCARDEGRSHQLHDVDNLGVLAPLCKATHRLTEDDDVHDVVARLMEAAHGDVPGPCALEVPMHLLRRTSTFRERAQPPRSFGGPSAWRNAELPPALLSALETCAVAVGRVGLHVVSDLDHQRVPSRRGAVALALGAAFSQKLAVAVTDADSLLAFAPELALATERRLPLVILVERDPSEAASIELIAGLTRVRRIRSTGEAALARELVEALRTPQVVLCEIERAEARVAAPEPVALGAPWLAAFQQGLRDSDLGAVFIAGDGRLQAVAEALSSDGVPVRTVRHDQDLGFVADGAARSSKRPAALILPQEWALSSVLSGVGEAHLDQVPLVVLIVTSTRPGPWLGTLKHLSKSATVVASVEDMAGAIQEAVQLSLSSAPGPVCLVCPADLAASAPGVMPSRVREQVPAASTPTEAELDAVAQMFVRAKQPVIFVGRGAREGSAELVALAHRTGAVVASTLSGKGVFPETDPLWLWGGFGPLSPPPMKAIAEDCDGALIIGARLSELGSAHYRARFPAYCFHVDIDPTVPNKATAAMGITADARAFLHALLKHLDRHYRADFPRSTDSVLARLQAAHAWVDEDVRGRSQEGRALDPYALVRTVQEQLPPETLFCADSGNGTIHALEALRLTAPDRFLCPADFNSMGYSVPAALGAAWAHPSVPVVAFVGDGAFLMTGLKGLMGEPGAPALITVVLRDRRLGMIGDIQRATNRPEVCTQLSDFDLEAFKDKRPELRFESVSTPDALARSVQAARAAWVQGHGTLIECRIDPETKSYFFKGALSSAAVPVPRKVPRLPAVEGPPADVWSVIERAKARYAERVAIRDGDRQSTYGELHARAAGLAQFFREQGVGQGSVVGVMLRNRAEVVETHFAAAGLRAVVLNVNVRLTARELHDIFRQSGMRWLVASTDFAPTLSETLALGDLRLGGVLWVGPGQVPEGTGAFGTMRGYEEALTASATPFVPAQGSEFDAFHLYYTSGTTGFPKGVLLTHRQVFHHAIATAEEMRITGDDVWGHFSPMYHVVDAFAIYALTWLGGQHVMVSDPDPTRFLRLLAEERITCTNLAAAAAHFLIHSPDLGTHDFSRLRILSCGGSALDAGAVARLIQIFGCEIFMSYGMTECCGKISMSLLSEEHRKLSQDERFERIATSGRPFKLMDVRIVDERGADVARDNQSMGEVWIRGLTVFSGYFNDGPATREAFQDGWFKTGDLATIRPDGYLTIAGRKKDMLITYGENVYPGEVERVLGMHPGVQQVAVYGIPNPTAGEVVKAVIRLRAGHALSAREAIAFCRGHLAGYKVPSEVEFIDEMPMTGTFKVDKLRLKNREARALPSGGTVPGTSAGDSRGLPRTAVIERVTKIVGDLRVSTEEPVSTTATLWSLGLDSILFLTLLRELEGAFQLKLDPNFLVQNNTIEMIARAIAQAPVEAPGAGPAAREAPPLLNDALVASWSATVQRPLGGFESLVYQANRRGLLHINPVVEMEGPVDPARMREAALLLEKRYPYLSTAIVEKATGEFFLEYQPGRHLELVFLSEPGPEPLEQLVAHHLRDNAQKKILFIRTQQAPEIHQVIPILWHCYLEVHAFLRLVRDLFEIHEQLSTGAPVDVKPQPLPVSREDLFSRLPGMGLGPTEPNPDAGIAKSGQEVLSSLEVFRVNKFKAPFGAQKKRGTAISVAGASRSLAMDRDATRNVLGAVVRQQSSVTGALSAALCLVARDLFCPAPRPHRMILGGSFDARPLLNLPTDAMGYYATYPKFLVNVGPQTGFWDLARSFHAENQAYIDKRTYAGMEAEHFHTLANAFKGVAKLLWVPGMWELFTTPGRLFVVNLGVLESGLGRFKLRGVKVLQDIPALAVYCYVLDGSLHLQLCSQLPPEAADRFAGHIEEHFRGLSAPASVQG</sequence>
<dbReference type="Gene3D" id="3.30.300.30">
    <property type="match status" value="1"/>
</dbReference>
<dbReference type="SUPFAM" id="SSF52518">
    <property type="entry name" value="Thiamin diphosphate-binding fold (THDP-binding)"/>
    <property type="match status" value="3"/>
</dbReference>
<keyword evidence="4" id="KW-0786">Thiamine pyrophosphate</keyword>
<evidence type="ECO:0000256" key="5">
    <source>
        <dbReference type="SAM" id="MobiDB-lite"/>
    </source>
</evidence>
<dbReference type="GO" id="GO:0030976">
    <property type="term" value="F:thiamine pyrophosphate binding"/>
    <property type="evidence" value="ECO:0007669"/>
    <property type="project" value="InterPro"/>
</dbReference>
<dbReference type="SUPFAM" id="SSF52777">
    <property type="entry name" value="CoA-dependent acyltransferases"/>
    <property type="match status" value="1"/>
</dbReference>
<dbReference type="Pfam" id="PF02775">
    <property type="entry name" value="TPP_enzyme_C"/>
    <property type="match status" value="1"/>
</dbReference>
<protein>
    <recommendedName>
        <fullName evidence="6">Carrier domain-containing protein</fullName>
    </recommendedName>
</protein>
<dbReference type="GO" id="GO:0016878">
    <property type="term" value="F:acid-thiol ligase activity"/>
    <property type="evidence" value="ECO:0007669"/>
    <property type="project" value="UniProtKB-ARBA"/>
</dbReference>
<dbReference type="InterPro" id="IPR042099">
    <property type="entry name" value="ANL_N_sf"/>
</dbReference>